<feature type="domain" description="Ig-like" evidence="4">
    <location>
        <begin position="120"/>
        <end position="183"/>
    </location>
</feature>
<dbReference type="InterPro" id="IPR028082">
    <property type="entry name" value="Peripla_BP_I"/>
</dbReference>
<dbReference type="InterPro" id="IPR022038">
    <property type="entry name" value="Ig-like_bact"/>
</dbReference>
<dbReference type="PANTHER" id="PTHR47235:SF1">
    <property type="entry name" value="BLR6548 PROTEIN"/>
    <property type="match status" value="1"/>
</dbReference>
<dbReference type="EMBL" id="JAOVQM010000003">
    <property type="protein sequence ID" value="MCV2232312.1"/>
    <property type="molecule type" value="Genomic_DNA"/>
</dbReference>
<dbReference type="RefSeq" id="WP_263608497.1">
    <property type="nucleotide sequence ID" value="NZ_JAOVQM010000003.1"/>
</dbReference>
<dbReference type="InterPro" id="IPR028081">
    <property type="entry name" value="Leu-bd"/>
</dbReference>
<sequence>MKRIVALLLAVFAAFTLVACQEAEVTVSRLVVTSPTKVEYLVGEAFDGAGLEVKAVMSDKTEKVLTSSDYTLTGFTTANPGLVTITVSYEGVTATFGIAVFNPDAPEVALALNLKSLPTQQIYNRDQAFNPEGLVVEVTYSTGRKQILTASQYTLSGFKQGVVGKYDVVVTFGELSASFYTEVRAVTVQGVTETTIKVGNTAAISGALSFVGLPFVAGMKAAFEMVNEAGGIDGRTIEYVNRDDAFDATVGLTNTKQLINEDKVFALVGHFGTGTVSATLTTIREAGIPMVYAATGVNVLYTERSPLDPVMPVQPIYLTDGRLMTARALKEALYGPNKDQKLAANAKVGVLYTTSLDGISIKEGVEIEAKTHGVNNNFIYASFSAADTASLTSTIQNLQSQGVSAIIIASNQVSFKAAIGTMQNVGVSVPVFTSYVNADATAVDATINYTFDIYTNAWVDLTSTKGTEGLVAFVAAIQAASFLTEGEKTAYAGNSFAIAGYIAAMNFIEGLERVEASGQELTWESFIKAMESEPLDVPMGGSVDFSDGKRWGIDSMSLLQYTVVNGDNPATVEVETSYKAFVKVREIETLTQIQVK</sequence>
<protein>
    <submittedName>
        <fullName evidence="6">ABC transporter substrate-binding protein</fullName>
    </submittedName>
</protein>
<evidence type="ECO:0000259" key="5">
    <source>
        <dbReference type="Pfam" id="PF13458"/>
    </source>
</evidence>
<comment type="caution">
    <text evidence="6">The sequence shown here is derived from an EMBL/GenBank/DDBJ whole genome shotgun (WGS) entry which is preliminary data.</text>
</comment>
<dbReference type="Proteomes" id="UP001177160">
    <property type="component" value="Unassembled WGS sequence"/>
</dbReference>
<evidence type="ECO:0000313" key="6">
    <source>
        <dbReference type="EMBL" id="MCV2232312.1"/>
    </source>
</evidence>
<dbReference type="Pfam" id="PF13458">
    <property type="entry name" value="Peripla_BP_6"/>
    <property type="match status" value="1"/>
</dbReference>
<dbReference type="PANTHER" id="PTHR47235">
    <property type="entry name" value="BLR6548 PROTEIN"/>
    <property type="match status" value="1"/>
</dbReference>
<dbReference type="PROSITE" id="PS51257">
    <property type="entry name" value="PROKAR_LIPOPROTEIN"/>
    <property type="match status" value="1"/>
</dbReference>
<evidence type="ECO:0000313" key="7">
    <source>
        <dbReference type="Proteomes" id="UP001177160"/>
    </source>
</evidence>
<evidence type="ECO:0000256" key="1">
    <source>
        <dbReference type="ARBA" id="ARBA00010062"/>
    </source>
</evidence>
<accession>A0ABT2Y6E5</accession>
<proteinExistence type="inferred from homology"/>
<evidence type="ECO:0000256" key="3">
    <source>
        <dbReference type="SAM" id="SignalP"/>
    </source>
</evidence>
<feature type="chain" id="PRO_5047529930" evidence="3">
    <location>
        <begin position="20"/>
        <end position="596"/>
    </location>
</feature>
<feature type="domain" description="Ig-like" evidence="4">
    <location>
        <begin position="34"/>
        <end position="100"/>
    </location>
</feature>
<dbReference type="CDD" id="cd06343">
    <property type="entry name" value="PBP1_ABC_ligand_binding-like"/>
    <property type="match status" value="1"/>
</dbReference>
<name>A0ABT2Y6E5_9MOLU</name>
<dbReference type="Gene3D" id="3.40.50.2300">
    <property type="match status" value="2"/>
</dbReference>
<dbReference type="Gene3D" id="2.60.40.3630">
    <property type="match status" value="2"/>
</dbReference>
<dbReference type="SUPFAM" id="SSF53822">
    <property type="entry name" value="Periplasmic binding protein-like I"/>
    <property type="match status" value="1"/>
</dbReference>
<evidence type="ECO:0000256" key="2">
    <source>
        <dbReference type="ARBA" id="ARBA00022729"/>
    </source>
</evidence>
<dbReference type="Pfam" id="PF07523">
    <property type="entry name" value="Big_3"/>
    <property type="match status" value="2"/>
</dbReference>
<comment type="similarity">
    <text evidence="1">Belongs to the leucine-binding protein family.</text>
</comment>
<feature type="domain" description="Leucine-binding protein" evidence="5">
    <location>
        <begin position="195"/>
        <end position="561"/>
    </location>
</feature>
<evidence type="ECO:0000259" key="4">
    <source>
        <dbReference type="Pfam" id="PF07523"/>
    </source>
</evidence>
<gene>
    <name evidence="6" type="ORF">N7548_05660</name>
</gene>
<reference evidence="6" key="1">
    <citation type="submission" date="2022-09" db="EMBL/GenBank/DDBJ databases">
        <title>Novel Mycoplasma species identified in domestic and wild animals.</title>
        <authorList>
            <person name="Volokhov D.V."/>
            <person name="Furtak V.A."/>
            <person name="Zagorodnyaya T.A."/>
        </authorList>
    </citation>
    <scope>NUCLEOTIDE SEQUENCE</scope>
    <source>
        <strain evidence="6">Oakley</strain>
    </source>
</reference>
<keyword evidence="7" id="KW-1185">Reference proteome</keyword>
<organism evidence="6 7">
    <name type="scientific">Paracholeplasma manati</name>
    <dbReference type="NCBI Taxonomy" id="591373"/>
    <lineage>
        <taxon>Bacteria</taxon>
        <taxon>Bacillati</taxon>
        <taxon>Mycoplasmatota</taxon>
        <taxon>Mollicutes</taxon>
        <taxon>Acholeplasmatales</taxon>
        <taxon>Acholeplasmataceae</taxon>
        <taxon>Paracholeplasma</taxon>
    </lineage>
</organism>
<keyword evidence="2 3" id="KW-0732">Signal</keyword>
<feature type="signal peptide" evidence="3">
    <location>
        <begin position="1"/>
        <end position="19"/>
    </location>
</feature>